<dbReference type="Gene3D" id="2.40.50.140">
    <property type="entry name" value="Nucleic acid-binding proteins"/>
    <property type="match status" value="1"/>
</dbReference>
<dbReference type="InterPro" id="IPR014001">
    <property type="entry name" value="Helicase_ATP-bd"/>
</dbReference>
<dbReference type="GO" id="GO:0006281">
    <property type="term" value="P:DNA repair"/>
    <property type="evidence" value="ECO:0007669"/>
    <property type="project" value="UniProtKB-KW"/>
</dbReference>
<dbReference type="SUPFAM" id="SSF50249">
    <property type="entry name" value="Nucleic acid-binding proteins"/>
    <property type="match status" value="1"/>
</dbReference>
<keyword evidence="5" id="KW-0234">DNA repair</keyword>
<feature type="domain" description="Helicase ATP-binding" evidence="6">
    <location>
        <begin position="254"/>
        <end position="417"/>
    </location>
</feature>
<protein>
    <submittedName>
        <fullName evidence="7">DEAD/DEAH box helicase</fullName>
    </submittedName>
</protein>
<dbReference type="Gene3D" id="3.40.50.300">
    <property type="entry name" value="P-loop containing nucleotide triphosphate hydrolases"/>
    <property type="match status" value="1"/>
</dbReference>
<dbReference type="InterPro" id="IPR047112">
    <property type="entry name" value="RecG/Mfd"/>
</dbReference>
<name>A0A538U7M0_UNCEI</name>
<dbReference type="InterPro" id="IPR027417">
    <property type="entry name" value="P-loop_NTPase"/>
</dbReference>
<evidence type="ECO:0000313" key="8">
    <source>
        <dbReference type="Proteomes" id="UP000319836"/>
    </source>
</evidence>
<dbReference type="GO" id="GO:0003678">
    <property type="term" value="F:DNA helicase activity"/>
    <property type="evidence" value="ECO:0007669"/>
    <property type="project" value="TreeGrafter"/>
</dbReference>
<dbReference type="InterPro" id="IPR012340">
    <property type="entry name" value="NA-bd_OB-fold"/>
</dbReference>
<feature type="non-terminal residue" evidence="7">
    <location>
        <position position="507"/>
    </location>
</feature>
<keyword evidence="3 7" id="KW-0547">Nucleotide-binding</keyword>
<evidence type="ECO:0000256" key="5">
    <source>
        <dbReference type="ARBA" id="ARBA00023204"/>
    </source>
</evidence>
<dbReference type="PANTHER" id="PTHR47964:SF1">
    <property type="entry name" value="ATP-DEPENDENT DNA HELICASE HOMOLOG RECG, CHLOROPLASTIC"/>
    <property type="match status" value="1"/>
</dbReference>
<comment type="caution">
    <text evidence="7">The sequence shown here is derived from an EMBL/GenBank/DDBJ whole genome shotgun (WGS) entry which is preliminary data.</text>
</comment>
<dbReference type="SUPFAM" id="SSF52540">
    <property type="entry name" value="P-loop containing nucleoside triphosphate hydrolases"/>
    <property type="match status" value="1"/>
</dbReference>
<dbReference type="InterPro" id="IPR011545">
    <property type="entry name" value="DEAD/DEAH_box_helicase_dom"/>
</dbReference>
<keyword evidence="4" id="KW-0238">DNA-binding</keyword>
<dbReference type="Pfam" id="PF17191">
    <property type="entry name" value="RecG_wedge"/>
    <property type="match status" value="1"/>
</dbReference>
<dbReference type="SMART" id="SM00487">
    <property type="entry name" value="DEXDc"/>
    <property type="match status" value="1"/>
</dbReference>
<organism evidence="7 8">
    <name type="scientific">Eiseniibacteriota bacterium</name>
    <dbReference type="NCBI Taxonomy" id="2212470"/>
    <lineage>
        <taxon>Bacteria</taxon>
        <taxon>Candidatus Eiseniibacteriota</taxon>
    </lineage>
</organism>
<keyword evidence="1" id="KW-0227">DNA damage</keyword>
<dbReference type="GO" id="GO:0003677">
    <property type="term" value="F:DNA binding"/>
    <property type="evidence" value="ECO:0007669"/>
    <property type="project" value="UniProtKB-KW"/>
</dbReference>
<dbReference type="AlphaFoldDB" id="A0A538U7M0"/>
<keyword evidence="2" id="KW-0378">Hydrolase</keyword>
<dbReference type="Proteomes" id="UP000319836">
    <property type="component" value="Unassembled WGS sequence"/>
</dbReference>
<gene>
    <name evidence="7" type="ORF">E6K80_04190</name>
</gene>
<proteinExistence type="predicted"/>
<dbReference type="PANTHER" id="PTHR47964">
    <property type="entry name" value="ATP-DEPENDENT DNA HELICASE HOMOLOG RECG, CHLOROPLASTIC"/>
    <property type="match status" value="1"/>
</dbReference>
<dbReference type="GO" id="GO:0005524">
    <property type="term" value="F:ATP binding"/>
    <property type="evidence" value="ECO:0007669"/>
    <property type="project" value="InterPro"/>
</dbReference>
<keyword evidence="3 7" id="KW-0067">ATP-binding</keyword>
<evidence type="ECO:0000259" key="6">
    <source>
        <dbReference type="PROSITE" id="PS51192"/>
    </source>
</evidence>
<evidence type="ECO:0000256" key="3">
    <source>
        <dbReference type="ARBA" id="ARBA00022806"/>
    </source>
</evidence>
<dbReference type="EMBL" id="VBPA01000089">
    <property type="protein sequence ID" value="TMQ71914.1"/>
    <property type="molecule type" value="Genomic_DNA"/>
</dbReference>
<dbReference type="InterPro" id="IPR033454">
    <property type="entry name" value="RecG_wedge"/>
</dbReference>
<evidence type="ECO:0000256" key="2">
    <source>
        <dbReference type="ARBA" id="ARBA00022801"/>
    </source>
</evidence>
<keyword evidence="3 7" id="KW-0347">Helicase</keyword>
<evidence type="ECO:0000256" key="1">
    <source>
        <dbReference type="ARBA" id="ARBA00022763"/>
    </source>
</evidence>
<evidence type="ECO:0000256" key="4">
    <source>
        <dbReference type="ARBA" id="ARBA00023125"/>
    </source>
</evidence>
<dbReference type="CDD" id="cd04488">
    <property type="entry name" value="RecG_wedge_OBF"/>
    <property type="match status" value="1"/>
</dbReference>
<dbReference type="PROSITE" id="PS51192">
    <property type="entry name" value="HELICASE_ATP_BIND_1"/>
    <property type="match status" value="1"/>
</dbReference>
<accession>A0A538U7M0</accession>
<dbReference type="GO" id="GO:0016787">
    <property type="term" value="F:hydrolase activity"/>
    <property type="evidence" value="ECO:0007669"/>
    <property type="project" value="UniProtKB-KW"/>
</dbReference>
<dbReference type="Pfam" id="PF00270">
    <property type="entry name" value="DEAD"/>
    <property type="match status" value="1"/>
</dbReference>
<sequence>MLNRSGLGAANLLQRAGRRLGFLTVRELLFHLPRRYDDLREMRKLGDLPFVEEGTVVSARVRVADVRVEPSFRRRIQRTIAEFEDETGSIEATWFGRRCIERRLFPGADIIVSGKLKHFGRRLTLDNPDFQPVGAEGEMLHVGRIVPIYRLTAGLTAARLRIAIREALDRAGIHYAEYLPASIRAEQSLEGIARALEDARRRQRGRDSARPIAVDEGSDAGLRGSLTGSLGRKLARDVALTVDQDRAIGAIRDDLARATPMLRLLQGDVGSGKTAVAAWALAAAARSGLQGALLAPTDLLARQHHATLATLLEDVGVPVELLTGSQTAAAARRSLELVKSGQAPVVVGTHALIQERVEFAALGVVVIDEQHRFGVEQRGQLEAKAGGHAPHVLLMTATPIPRTLGQVLYADLEVSDLRTPPEGRIPIRTGIRHPDNLRSTWERVRDEAALGHRTFVVVPLIDEAEPAAEDAAEPTIFDSSAPAAEAESVRLRELLAPLRVGMVHGRM</sequence>
<reference evidence="7 8" key="1">
    <citation type="journal article" date="2019" name="Nat. Microbiol.">
        <title>Mediterranean grassland soil C-N compound turnover is dependent on rainfall and depth, and is mediated by genomically divergent microorganisms.</title>
        <authorList>
            <person name="Diamond S."/>
            <person name="Andeer P.F."/>
            <person name="Li Z."/>
            <person name="Crits-Christoph A."/>
            <person name="Burstein D."/>
            <person name="Anantharaman K."/>
            <person name="Lane K.R."/>
            <person name="Thomas B.C."/>
            <person name="Pan C."/>
            <person name="Northen T.R."/>
            <person name="Banfield J.F."/>
        </authorList>
    </citation>
    <scope>NUCLEOTIDE SEQUENCE [LARGE SCALE GENOMIC DNA]</scope>
    <source>
        <strain evidence="7">WS_10</strain>
    </source>
</reference>
<evidence type="ECO:0000313" key="7">
    <source>
        <dbReference type="EMBL" id="TMQ71914.1"/>
    </source>
</evidence>